<dbReference type="Proteomes" id="UP001600888">
    <property type="component" value="Unassembled WGS sequence"/>
</dbReference>
<gene>
    <name evidence="2" type="ORF">FJTKL_15501</name>
</gene>
<protein>
    <submittedName>
        <fullName evidence="2">Uncharacterized protein</fullName>
    </submittedName>
</protein>
<name>A0ABR4F6Q0_9PEZI</name>
<feature type="region of interest" description="Disordered" evidence="1">
    <location>
        <begin position="129"/>
        <end position="152"/>
    </location>
</feature>
<dbReference type="EMBL" id="JBAWTH010000009">
    <property type="protein sequence ID" value="KAL2290377.1"/>
    <property type="molecule type" value="Genomic_DNA"/>
</dbReference>
<comment type="caution">
    <text evidence="2">The sequence shown here is derived from an EMBL/GenBank/DDBJ whole genome shotgun (WGS) entry which is preliminary data.</text>
</comment>
<evidence type="ECO:0000313" key="2">
    <source>
        <dbReference type="EMBL" id="KAL2290377.1"/>
    </source>
</evidence>
<organism evidence="2 3">
    <name type="scientific">Diaporthe vaccinii</name>
    <dbReference type="NCBI Taxonomy" id="105482"/>
    <lineage>
        <taxon>Eukaryota</taxon>
        <taxon>Fungi</taxon>
        <taxon>Dikarya</taxon>
        <taxon>Ascomycota</taxon>
        <taxon>Pezizomycotina</taxon>
        <taxon>Sordariomycetes</taxon>
        <taxon>Sordariomycetidae</taxon>
        <taxon>Diaporthales</taxon>
        <taxon>Diaporthaceae</taxon>
        <taxon>Diaporthe</taxon>
        <taxon>Diaporthe eres species complex</taxon>
    </lineage>
</organism>
<keyword evidence="3" id="KW-1185">Reference proteome</keyword>
<reference evidence="2 3" key="1">
    <citation type="submission" date="2024-03" db="EMBL/GenBank/DDBJ databases">
        <title>A high-quality draft genome sequence of Diaporthe vaccinii, a causative agent of upright dieback and viscid rot disease in cranberry plants.</title>
        <authorList>
            <person name="Sarrasin M."/>
            <person name="Lang B.F."/>
            <person name="Burger G."/>
        </authorList>
    </citation>
    <scope>NUCLEOTIDE SEQUENCE [LARGE SCALE GENOMIC DNA]</scope>
    <source>
        <strain evidence="2 3">IS7</strain>
    </source>
</reference>
<evidence type="ECO:0000256" key="1">
    <source>
        <dbReference type="SAM" id="MobiDB-lite"/>
    </source>
</evidence>
<evidence type="ECO:0000313" key="3">
    <source>
        <dbReference type="Proteomes" id="UP001600888"/>
    </source>
</evidence>
<proteinExistence type="predicted"/>
<sequence length="152" mass="17532">MAKVGLLSYRGARVFQATLEDVDKQVVLCGPWCIGPKQTRQLIVSEQLSPQRHLKKLSPSTAHRTSPRQILRATSFPRFLEKHSSRAPPGCRCHRSSRCHVHCRVPSRRHVRRRGTSLHGCNHCHGCSHHRVRRSHPHGHRHVRRSRHLHHG</sequence>
<accession>A0ABR4F6Q0</accession>